<dbReference type="Proteomes" id="UP000006882">
    <property type="component" value="Chromosome G4"/>
</dbReference>
<name>A0A251PI63_PRUPE</name>
<evidence type="ECO:0000313" key="1">
    <source>
        <dbReference type="EMBL" id="ONI11262.1"/>
    </source>
</evidence>
<gene>
    <name evidence="1" type="ORF">PRUPE_4G096800</name>
</gene>
<evidence type="ECO:0000313" key="2">
    <source>
        <dbReference type="Proteomes" id="UP000006882"/>
    </source>
</evidence>
<protein>
    <submittedName>
        <fullName evidence="1">Uncharacterized protein</fullName>
    </submittedName>
</protein>
<accession>A0A251PI63</accession>
<dbReference type="EMBL" id="CM007654">
    <property type="protein sequence ID" value="ONI11262.1"/>
    <property type="molecule type" value="Genomic_DNA"/>
</dbReference>
<keyword evidence="2" id="KW-1185">Reference proteome</keyword>
<reference evidence="1 2" key="1">
    <citation type="journal article" date="2013" name="Nat. Genet.">
        <title>The high-quality draft genome of peach (Prunus persica) identifies unique patterns of genetic diversity, domestication and genome evolution.</title>
        <authorList>
            <consortium name="International Peach Genome Initiative"/>
            <person name="Verde I."/>
            <person name="Abbott A.G."/>
            <person name="Scalabrin S."/>
            <person name="Jung S."/>
            <person name="Shu S."/>
            <person name="Marroni F."/>
            <person name="Zhebentyayeva T."/>
            <person name="Dettori M.T."/>
            <person name="Grimwood J."/>
            <person name="Cattonaro F."/>
            <person name="Zuccolo A."/>
            <person name="Rossini L."/>
            <person name="Jenkins J."/>
            <person name="Vendramin E."/>
            <person name="Meisel L.A."/>
            <person name="Decroocq V."/>
            <person name="Sosinski B."/>
            <person name="Prochnik S."/>
            <person name="Mitros T."/>
            <person name="Policriti A."/>
            <person name="Cipriani G."/>
            <person name="Dondini L."/>
            <person name="Ficklin S."/>
            <person name="Goodstein D.M."/>
            <person name="Xuan P."/>
            <person name="Del Fabbro C."/>
            <person name="Aramini V."/>
            <person name="Copetti D."/>
            <person name="Gonzalez S."/>
            <person name="Horner D.S."/>
            <person name="Falchi R."/>
            <person name="Lucas S."/>
            <person name="Mica E."/>
            <person name="Maldonado J."/>
            <person name="Lazzari B."/>
            <person name="Bielenberg D."/>
            <person name="Pirona R."/>
            <person name="Miculan M."/>
            <person name="Barakat A."/>
            <person name="Testolin R."/>
            <person name="Stella A."/>
            <person name="Tartarini S."/>
            <person name="Tonutti P."/>
            <person name="Arus P."/>
            <person name="Orellana A."/>
            <person name="Wells C."/>
            <person name="Main D."/>
            <person name="Vizzotto G."/>
            <person name="Silva H."/>
            <person name="Salamini F."/>
            <person name="Schmutz J."/>
            <person name="Morgante M."/>
            <person name="Rokhsar D.S."/>
        </authorList>
    </citation>
    <scope>NUCLEOTIDE SEQUENCE [LARGE SCALE GENOMIC DNA]</scope>
    <source>
        <strain evidence="2">cv. Nemared</strain>
    </source>
</reference>
<proteinExistence type="predicted"/>
<sequence>MKKTQPLKWLDLPSTSCVAKEEFISTFIVMLSSISLCVKKHFCFSLSEQWCSRHAPPNGETCCPPFYLPSLLYITKEFGPTAACMKKPCKLS</sequence>
<organism evidence="1 2">
    <name type="scientific">Prunus persica</name>
    <name type="common">Peach</name>
    <name type="synonym">Amygdalus persica</name>
    <dbReference type="NCBI Taxonomy" id="3760"/>
    <lineage>
        <taxon>Eukaryota</taxon>
        <taxon>Viridiplantae</taxon>
        <taxon>Streptophyta</taxon>
        <taxon>Embryophyta</taxon>
        <taxon>Tracheophyta</taxon>
        <taxon>Spermatophyta</taxon>
        <taxon>Magnoliopsida</taxon>
        <taxon>eudicotyledons</taxon>
        <taxon>Gunneridae</taxon>
        <taxon>Pentapetalae</taxon>
        <taxon>rosids</taxon>
        <taxon>fabids</taxon>
        <taxon>Rosales</taxon>
        <taxon>Rosaceae</taxon>
        <taxon>Amygdaloideae</taxon>
        <taxon>Amygdaleae</taxon>
        <taxon>Prunus</taxon>
    </lineage>
</organism>
<dbReference type="AlphaFoldDB" id="A0A251PI63"/>
<dbReference type="Gramene" id="ONI11262">
    <property type="protein sequence ID" value="ONI11262"/>
    <property type="gene ID" value="PRUPE_4G096800"/>
</dbReference>